<sequence length="91" mass="10773">MSTLEMQLLNDLKQKGYANFPFPLPPQQLKRAITAFFKFLDEPEAIKEHINFSIAPNHRRGDVGYKHRSAEDHLYNDNKDFFHFHPAIFDR</sequence>
<dbReference type="OrthoDB" id="9946810at2"/>
<name>A0A378JSB2_9GAMM</name>
<evidence type="ECO:0000313" key="4">
    <source>
        <dbReference type="Proteomes" id="UP000255066"/>
    </source>
</evidence>
<protein>
    <submittedName>
        <fullName evidence="2">Uncharacterized protein</fullName>
    </submittedName>
</protein>
<dbReference type="Proteomes" id="UP000054735">
    <property type="component" value="Unassembled WGS sequence"/>
</dbReference>
<evidence type="ECO:0000313" key="3">
    <source>
        <dbReference type="Proteomes" id="UP000054735"/>
    </source>
</evidence>
<reference evidence="1 3" key="1">
    <citation type="submission" date="2015-11" db="EMBL/GenBank/DDBJ databases">
        <title>Genomic analysis of 38 Legionella species identifies large and diverse effector repertoires.</title>
        <authorList>
            <person name="Burstein D."/>
            <person name="Amaro F."/>
            <person name="Zusman T."/>
            <person name="Lifshitz Z."/>
            <person name="Cohen O."/>
            <person name="Gilbert J.A."/>
            <person name="Pupko T."/>
            <person name="Shuman H.A."/>
            <person name="Segal G."/>
        </authorList>
    </citation>
    <scope>NUCLEOTIDE SEQUENCE [LARGE SCALE GENOMIC DNA]</scope>
    <source>
        <strain evidence="1 3">CDC#1407-AL-14</strain>
    </source>
</reference>
<dbReference type="STRING" id="28083.Lbir_1725"/>
<evidence type="ECO:0000313" key="2">
    <source>
        <dbReference type="EMBL" id="STX60870.1"/>
    </source>
</evidence>
<proteinExistence type="predicted"/>
<evidence type="ECO:0000313" key="1">
    <source>
        <dbReference type="EMBL" id="KTC71471.1"/>
    </source>
</evidence>
<accession>A0A378JSB2</accession>
<dbReference type="EMBL" id="LNXT01000022">
    <property type="protein sequence ID" value="KTC71471.1"/>
    <property type="molecule type" value="Genomic_DNA"/>
</dbReference>
<dbReference type="AlphaFoldDB" id="A0A378JSB2"/>
<dbReference type="RefSeq" id="WP_058523778.1">
    <property type="nucleotide sequence ID" value="NZ_CAAAHV010000050.1"/>
</dbReference>
<dbReference type="Proteomes" id="UP000255066">
    <property type="component" value="Unassembled WGS sequence"/>
</dbReference>
<keyword evidence="3" id="KW-1185">Reference proteome</keyword>
<reference evidence="2 4" key="2">
    <citation type="submission" date="2018-06" db="EMBL/GenBank/DDBJ databases">
        <authorList>
            <consortium name="Pathogen Informatics"/>
            <person name="Doyle S."/>
        </authorList>
    </citation>
    <scope>NUCLEOTIDE SEQUENCE [LARGE SCALE GENOMIC DNA]</scope>
    <source>
        <strain evidence="2 4">NCTC12437</strain>
    </source>
</reference>
<dbReference type="EMBL" id="UGNW01000002">
    <property type="protein sequence ID" value="STX60870.1"/>
    <property type="molecule type" value="Genomic_DNA"/>
</dbReference>
<organism evidence="2 4">
    <name type="scientific">Legionella birminghamensis</name>
    <dbReference type="NCBI Taxonomy" id="28083"/>
    <lineage>
        <taxon>Bacteria</taxon>
        <taxon>Pseudomonadati</taxon>
        <taxon>Pseudomonadota</taxon>
        <taxon>Gammaproteobacteria</taxon>
        <taxon>Legionellales</taxon>
        <taxon>Legionellaceae</taxon>
        <taxon>Legionella</taxon>
    </lineage>
</organism>
<gene>
    <name evidence="1" type="ORF">Lbir_1725</name>
    <name evidence="2" type="ORF">NCTC12437_03161</name>
</gene>